<accession>A0ABV0ZYY6</accession>
<dbReference type="Proteomes" id="UP001469553">
    <property type="component" value="Unassembled WGS sequence"/>
</dbReference>
<name>A0ABV0ZYY6_9TELE</name>
<organism evidence="1 2">
    <name type="scientific">Ameca splendens</name>
    <dbReference type="NCBI Taxonomy" id="208324"/>
    <lineage>
        <taxon>Eukaryota</taxon>
        <taxon>Metazoa</taxon>
        <taxon>Chordata</taxon>
        <taxon>Craniata</taxon>
        <taxon>Vertebrata</taxon>
        <taxon>Euteleostomi</taxon>
        <taxon>Actinopterygii</taxon>
        <taxon>Neopterygii</taxon>
        <taxon>Teleostei</taxon>
        <taxon>Neoteleostei</taxon>
        <taxon>Acanthomorphata</taxon>
        <taxon>Ovalentaria</taxon>
        <taxon>Atherinomorphae</taxon>
        <taxon>Cyprinodontiformes</taxon>
        <taxon>Goodeidae</taxon>
        <taxon>Ameca</taxon>
    </lineage>
</organism>
<evidence type="ECO:0000313" key="2">
    <source>
        <dbReference type="Proteomes" id="UP001469553"/>
    </source>
</evidence>
<reference evidence="1 2" key="1">
    <citation type="submission" date="2021-06" db="EMBL/GenBank/DDBJ databases">
        <authorList>
            <person name="Palmer J.M."/>
        </authorList>
    </citation>
    <scope>NUCLEOTIDE SEQUENCE [LARGE SCALE GENOMIC DNA]</scope>
    <source>
        <strain evidence="1 2">AS_MEX2019</strain>
        <tissue evidence="1">Muscle</tissue>
    </source>
</reference>
<dbReference type="EMBL" id="JAHRIP010075721">
    <property type="protein sequence ID" value="MEQ2310443.1"/>
    <property type="molecule type" value="Genomic_DNA"/>
</dbReference>
<proteinExistence type="predicted"/>
<keyword evidence="2" id="KW-1185">Reference proteome</keyword>
<evidence type="ECO:0000313" key="1">
    <source>
        <dbReference type="EMBL" id="MEQ2310443.1"/>
    </source>
</evidence>
<protein>
    <submittedName>
        <fullName evidence="1">Uncharacterized protein</fullName>
    </submittedName>
</protein>
<sequence>MDPSEPLAAMPPSESLICRGSAWLGSALRASGVPRSKRLFWHDGQHVVRSAPYGIMGKKKQPISCGARGKVSSHLLQENTHSLSVTHTHSHTHTHSFLRTAERLGSFLPPLL</sequence>
<comment type="caution">
    <text evidence="1">The sequence shown here is derived from an EMBL/GenBank/DDBJ whole genome shotgun (WGS) entry which is preliminary data.</text>
</comment>
<gene>
    <name evidence="1" type="ORF">AMECASPLE_008907</name>
</gene>